<evidence type="ECO:0000256" key="5">
    <source>
        <dbReference type="ARBA" id="ARBA00023004"/>
    </source>
</evidence>
<organism evidence="8 9">
    <name type="scientific">Thermoproteota archaeon</name>
    <dbReference type="NCBI Taxonomy" id="2056631"/>
    <lineage>
        <taxon>Archaea</taxon>
        <taxon>Thermoproteota</taxon>
    </lineage>
</organism>
<proteinExistence type="predicted"/>
<dbReference type="CDD" id="cd01335">
    <property type="entry name" value="Radical_SAM"/>
    <property type="match status" value="1"/>
</dbReference>
<dbReference type="InterPro" id="IPR058240">
    <property type="entry name" value="rSAM_sf"/>
</dbReference>
<reference evidence="8 9" key="1">
    <citation type="submission" date="2018-06" db="EMBL/GenBank/DDBJ databases">
        <title>Extensive metabolic versatility and redundancy in microbially diverse, dynamic hydrothermal sediments.</title>
        <authorList>
            <person name="Dombrowski N."/>
            <person name="Teske A."/>
            <person name="Baker B.J."/>
        </authorList>
    </citation>
    <scope>NUCLEOTIDE SEQUENCE [LARGE SCALE GENOMIC DNA]</scope>
    <source>
        <strain evidence="8">B29_G17</strain>
    </source>
</reference>
<accession>A0A497EVP2</accession>
<dbReference type="Gene3D" id="3.20.20.70">
    <property type="entry name" value="Aldolase class I"/>
    <property type="match status" value="1"/>
</dbReference>
<dbReference type="InterPro" id="IPR007197">
    <property type="entry name" value="rSAM"/>
</dbReference>
<name>A0A497EVP2_9CREN</name>
<dbReference type="InterPro" id="IPR050377">
    <property type="entry name" value="Radical_SAM_PqqE_MftC-like"/>
</dbReference>
<evidence type="ECO:0000259" key="7">
    <source>
        <dbReference type="PROSITE" id="PS51918"/>
    </source>
</evidence>
<keyword evidence="3" id="KW-0949">S-adenosyl-L-methionine</keyword>
<dbReference type="GO" id="GO:0003824">
    <property type="term" value="F:catalytic activity"/>
    <property type="evidence" value="ECO:0007669"/>
    <property type="project" value="InterPro"/>
</dbReference>
<dbReference type="SMART" id="SM00729">
    <property type="entry name" value="Elp3"/>
    <property type="match status" value="1"/>
</dbReference>
<dbReference type="InterPro" id="IPR013785">
    <property type="entry name" value="Aldolase_TIM"/>
</dbReference>
<dbReference type="InterPro" id="IPR023885">
    <property type="entry name" value="4Fe4S-binding_SPASM_dom"/>
</dbReference>
<feature type="domain" description="Radical SAM core" evidence="7">
    <location>
        <begin position="1"/>
        <end position="212"/>
    </location>
</feature>
<evidence type="ECO:0000256" key="3">
    <source>
        <dbReference type="ARBA" id="ARBA00022691"/>
    </source>
</evidence>
<dbReference type="GO" id="GO:0051539">
    <property type="term" value="F:4 iron, 4 sulfur cluster binding"/>
    <property type="evidence" value="ECO:0007669"/>
    <property type="project" value="UniProtKB-KW"/>
</dbReference>
<comment type="caution">
    <text evidence="8">The sequence shown here is derived from an EMBL/GenBank/DDBJ whole genome shotgun (WGS) entry which is preliminary data.</text>
</comment>
<dbReference type="InterPro" id="IPR017200">
    <property type="entry name" value="PqqE-like"/>
</dbReference>
<evidence type="ECO:0000256" key="1">
    <source>
        <dbReference type="ARBA" id="ARBA00001966"/>
    </source>
</evidence>
<evidence type="ECO:0000256" key="4">
    <source>
        <dbReference type="ARBA" id="ARBA00022723"/>
    </source>
</evidence>
<dbReference type="NCBIfam" id="TIGR04085">
    <property type="entry name" value="rSAM_more_4Fe4S"/>
    <property type="match status" value="1"/>
</dbReference>
<dbReference type="Proteomes" id="UP000268446">
    <property type="component" value="Unassembled WGS sequence"/>
</dbReference>
<dbReference type="GO" id="GO:0046872">
    <property type="term" value="F:metal ion binding"/>
    <property type="evidence" value="ECO:0007669"/>
    <property type="project" value="UniProtKB-KW"/>
</dbReference>
<dbReference type="AlphaFoldDB" id="A0A497EVP2"/>
<dbReference type="PROSITE" id="PS51918">
    <property type="entry name" value="RADICAL_SAM"/>
    <property type="match status" value="1"/>
</dbReference>
<dbReference type="PANTHER" id="PTHR11228:SF35">
    <property type="entry name" value="MOLYBDENUM COFACTOR BIOSYNTHESIS PROTEIN A-RELATED"/>
    <property type="match status" value="1"/>
</dbReference>
<keyword evidence="6" id="KW-0411">Iron-sulfur</keyword>
<gene>
    <name evidence="8" type="ORF">DRJ20_02135</name>
</gene>
<evidence type="ECO:0000256" key="2">
    <source>
        <dbReference type="ARBA" id="ARBA00022485"/>
    </source>
</evidence>
<evidence type="ECO:0000313" key="9">
    <source>
        <dbReference type="Proteomes" id="UP000268446"/>
    </source>
</evidence>
<evidence type="ECO:0000256" key="6">
    <source>
        <dbReference type="ARBA" id="ARBA00023014"/>
    </source>
</evidence>
<dbReference type="InterPro" id="IPR006638">
    <property type="entry name" value="Elp3/MiaA/NifB-like_rSAM"/>
</dbReference>
<keyword evidence="2" id="KW-0004">4Fe-4S</keyword>
<dbReference type="EMBL" id="QMQZ01000055">
    <property type="protein sequence ID" value="RLE51454.1"/>
    <property type="molecule type" value="Genomic_DNA"/>
</dbReference>
<dbReference type="SFLD" id="SFLDS00029">
    <property type="entry name" value="Radical_SAM"/>
    <property type="match status" value="1"/>
</dbReference>
<dbReference type="Pfam" id="PF04055">
    <property type="entry name" value="Radical_SAM"/>
    <property type="match status" value="1"/>
</dbReference>
<sequence length="337" mass="37575">MQGGTTMIKLLVWLCTYKCNLNCTHCYVKGRNTMELSTEKALKLISEIAEVNPRRFSISGGEPLLRKDLFQLLQASRSFGINTSIVTNGLLLREKEAKKLSSLGVHVYISLDAASRKTASKIRGEEAWSLALRAIENMRNAGTEFSTIMTVMQENYLEAGKFVKYSAEIEAEYASLIPVIPSGAAREKTIKPDQLIQAYRLAEEKAEELGYPVSFWCTPYLKWIKKSKYIYVGGCPDNAIDIDPEGNTLLCDVLTIKINNVIKIGLKRALNEYMKHPLSLKFKNPSNLTGKCRSCKYREKCGGGCRARALLAYGNFSSPDPLCPLHTEVAAPLNRSN</sequence>
<dbReference type="SFLD" id="SFLDG01067">
    <property type="entry name" value="SPASM/twitch_domain_containing"/>
    <property type="match status" value="1"/>
</dbReference>
<evidence type="ECO:0000313" key="8">
    <source>
        <dbReference type="EMBL" id="RLE51454.1"/>
    </source>
</evidence>
<protein>
    <recommendedName>
        <fullName evidence="7">Radical SAM core domain-containing protein</fullName>
    </recommendedName>
</protein>
<dbReference type="SFLD" id="SFLDG01386">
    <property type="entry name" value="main_SPASM_domain-containing"/>
    <property type="match status" value="1"/>
</dbReference>
<keyword evidence="5" id="KW-0408">Iron</keyword>
<dbReference type="SUPFAM" id="SSF102114">
    <property type="entry name" value="Radical SAM enzymes"/>
    <property type="match status" value="1"/>
</dbReference>
<dbReference type="PANTHER" id="PTHR11228">
    <property type="entry name" value="RADICAL SAM DOMAIN PROTEIN"/>
    <property type="match status" value="1"/>
</dbReference>
<dbReference type="PIRSF" id="PIRSF037420">
    <property type="entry name" value="PQQ_syn_pqqE"/>
    <property type="match status" value="1"/>
</dbReference>
<keyword evidence="4" id="KW-0479">Metal-binding</keyword>
<comment type="cofactor">
    <cofactor evidence="1">
        <name>[4Fe-4S] cluster</name>
        <dbReference type="ChEBI" id="CHEBI:49883"/>
    </cofactor>
</comment>